<evidence type="ECO:0000259" key="2">
    <source>
        <dbReference type="Pfam" id="PF06568"/>
    </source>
</evidence>
<dbReference type="Pfam" id="PF06568">
    <property type="entry name" value="YjiS-like"/>
    <property type="match status" value="1"/>
</dbReference>
<reference evidence="3 4" key="1">
    <citation type="submission" date="2019-05" db="EMBL/GenBank/DDBJ databases">
        <title>Ruegeria sp. nov., isolated from tidal flat.</title>
        <authorList>
            <person name="Kim W."/>
        </authorList>
    </citation>
    <scope>NUCLEOTIDE SEQUENCE [LARGE SCALE GENOMIC DNA]</scope>
    <source>
        <strain evidence="3 4">CAU 1488</strain>
    </source>
</reference>
<gene>
    <name evidence="3" type="ORF">FGK63_20030</name>
</gene>
<dbReference type="Proteomes" id="UP001193035">
    <property type="component" value="Unassembled WGS sequence"/>
</dbReference>
<evidence type="ECO:0000313" key="3">
    <source>
        <dbReference type="EMBL" id="TMV03297.1"/>
    </source>
</evidence>
<feature type="domain" description="YjiS-like" evidence="2">
    <location>
        <begin position="27"/>
        <end position="60"/>
    </location>
</feature>
<dbReference type="RefSeq" id="WP_138845628.1">
    <property type="nucleotide sequence ID" value="NZ_VCPD01000011.1"/>
</dbReference>
<evidence type="ECO:0000313" key="4">
    <source>
        <dbReference type="Proteomes" id="UP001193035"/>
    </source>
</evidence>
<accession>A0ABY2WSC3</accession>
<sequence length="71" mass="8016">MAHVSNIPHTGFNLGARIRAFVEDVKQARARAAEYNRTYAELQGLTDRELNDIGVRRCDIADLARAHVYCD</sequence>
<proteinExistence type="predicted"/>
<name>A0ABY2WSC3_9RHOB</name>
<dbReference type="InterPro" id="IPR009506">
    <property type="entry name" value="YjiS-like"/>
</dbReference>
<dbReference type="EMBL" id="VCPD01000011">
    <property type="protein sequence ID" value="TMV03297.1"/>
    <property type="molecule type" value="Genomic_DNA"/>
</dbReference>
<evidence type="ECO:0000256" key="1">
    <source>
        <dbReference type="SAM" id="Coils"/>
    </source>
</evidence>
<protein>
    <submittedName>
        <fullName evidence="3">DUF1127 domain-containing protein</fullName>
    </submittedName>
</protein>
<keyword evidence="4" id="KW-1185">Reference proteome</keyword>
<keyword evidence="1" id="KW-0175">Coiled coil</keyword>
<comment type="caution">
    <text evidence="3">The sequence shown here is derived from an EMBL/GenBank/DDBJ whole genome shotgun (WGS) entry which is preliminary data.</text>
</comment>
<organism evidence="3 4">
    <name type="scientific">Ruegeria sediminis</name>
    <dbReference type="NCBI Taxonomy" id="2583820"/>
    <lineage>
        <taxon>Bacteria</taxon>
        <taxon>Pseudomonadati</taxon>
        <taxon>Pseudomonadota</taxon>
        <taxon>Alphaproteobacteria</taxon>
        <taxon>Rhodobacterales</taxon>
        <taxon>Roseobacteraceae</taxon>
        <taxon>Ruegeria</taxon>
    </lineage>
</organism>
<feature type="coiled-coil region" evidence="1">
    <location>
        <begin position="18"/>
        <end position="45"/>
    </location>
</feature>